<reference evidence="2" key="2">
    <citation type="journal article" date="2023" name="Food Microbiol.">
        <title>Evaluation of the fermentation potential of lactic acid bacteria isolated from herbs, fruits and vegetables as starter cultures in nut-based milk alternatives.</title>
        <authorList>
            <person name="Huang W."/>
            <person name="Dong A."/>
            <person name="Pham H.T."/>
            <person name="Zhou C."/>
            <person name="Huo Z."/>
            <person name="Watjen A.P."/>
            <person name="Prakash S."/>
            <person name="Bang-Berthelsen C.H."/>
            <person name="Turner M.S."/>
        </authorList>
    </citation>
    <scope>NUCLEOTIDE SEQUENCE</scope>
    <source>
        <strain evidence="2">3</strain>
    </source>
</reference>
<keyword evidence="1" id="KW-1133">Transmembrane helix</keyword>
<dbReference type="Proteomes" id="UP001152614">
    <property type="component" value="Unassembled WGS sequence"/>
</dbReference>
<sequence>MRKQLKNYSKNSHPLNEAILREEPGSANPFPSDAFTMNGKVVAGVDPRTGNYSVSVPLVSFNANNLRGPQVSLSLVYNPILALSPYYYSDGFGFGWQFLLSRFSLQTQEKQDKILQLRDGREIRIDKDINVDDYSPGEAIPFKTVDVKDVIFTRQLDSTQDKNYFEILYKNGDKEVLEQKLAQENYHLTKLVNEQGYAVHFNYDTNGLMQSITDMEGTTTYVNFSPVDQGGYGQGSIELSLGSECSFPLNYTVSALKNTYTLTELDIPGSSGKFKFSYIEDEGYVPDITAIEKTDCYIESIDHDSDAVSIPKGFDEADYVVYPDFVPTHEVKIFDTEGNATVNRSEFSFSGDHNYMGYDESSTWDKDAIDNCYLRASDYTYEMLEKRFIGEDSQTPYMTILRTYNKYHCLINETTATTDSDVTKEIITTYYVDPSISYEKQDQRYKFPKSQEIFYHQNGNKKTMKTIQCDYDIFGNLLERKESGDQFSQIQTTKYDAADSNGFIRYPKTIDQYFQSKNNSSNHQEFEYLTLTGENQTSYQALSKITTGKIESGIFSDNKIQELTYLTSNDPITNGLVESRKHYIKDQLVSSIDYVYEPFQADNVNSLRTTITTTNAQEETLVEIKEIDRVAGLELTGTTSNEVINAMNYDQYGRLKTVITGFSDPDRIDTKYDYSDFKEGGALSVVTETTPDSLKTVTYHNGAGQVSYVTGGVDQQVINRKTYDGLGRISEEHTYDYKIGTLDTIDQIKRYTYNDSGNVICIEGGFGDKQHLEYDYWNNQCLQFVEHPNIGKTAKKQTTYDSTNQFLIKEEQFDENQNSLSSITYIYDDEYGKLSKKTQEVEQQVVRIDTYYYDDFDRVIKIEQSDSNSQTRTIEYEYSEQTAQPLLTSISVDGKRIGERQYDGFQRLIQEQLGNFSPRKMEYASGQTQPTKITGANGQVVDYTYRDALGGLPKTIETETGGLTIDYDFDAQNSLLKQESKIDNEQNLSTLRKLTYDDNKNLIQEVVTQSDNDFTIKNSTGVFGTIYQVEKQLDDKKFDPTSYTYNDHGQITHIEEGQGGNSGNLLKNTNFDLDTTYLYDLAAPWEYVIDGKVYPKTFFIASQDGPKDLLFGTSKEYLESYSDELHSFMYKVNYNDESYCLIGATGTKDHEVYLTQAFETVSGISYQVQIKTKYLNTNNDNNMPEGSIVISDNELFQTITKEQKITIDDALDDVYTVTFNFVATSELTYLGLKNVTTHDGSQTNCSNLFFATPQVTANESLPARTTDIQYDGGLVKSTTHNENGKTLICSFDYDGQGREIKRDYQLETSSLLSIAMSYNANGQLKNKIFTIKGSDTATYTYQYDWLNRIKQVTINSTNDIYYPHDQTGLYSVKEFDYTYDNFDNIISASTQFVSGGSNETKYFYNSDNPFLLESITNSNQAASYPKKVTLTYDQTGNVSLIDSTVDGYSFEYDVFNKLVSRLDENGKRTTYSSDTSNQQSLIKNESEEVLLRYQGSKRSVMKKTQDDDTSYSSYGYTTQLDYVSEETSSGAEVPYYLNDFQGTRYGAVDLNDPSSLQFQQFTPYGASPVYSGVEITKQFAGIIAEEGVDFYHAGNGNRVYSPVLRRFLQPDPVSPFDGGGINPYAYCNNDPINRMDPTGNMSWQAGLGIGLAALGVLASIFTLGAGLAIAGVGFLTTIAGGAAIAGGVLALGTLGTSIASGVLESSDPATAQILGYVSMGLGALQIATDVVGAVGLAGLRGAVSAAKAANESIQDASHLTQAGVLREGVEFPMANATKLTMAGRYQSSTGTIDMDTNLLRVRTKDITEISGPNHTVFAGDASVSVPNSGETIRGSVLAAHGDTIKGMLRDLEGNKVTPENLGEQLIGNLNYQIHNNGGPLFLMSCGSGVGGESSIAQRLARALSRTVMAFESQKTYASMVEDGVDEFGYDYSLVTFAGSNPTYPRLLAFMP</sequence>
<feature type="transmembrane region" description="Helical" evidence="1">
    <location>
        <begin position="1668"/>
        <end position="1693"/>
    </location>
</feature>
<keyword evidence="1" id="KW-0812">Transmembrane</keyword>
<dbReference type="Gene3D" id="2.180.10.10">
    <property type="entry name" value="RHS repeat-associated core"/>
    <property type="match status" value="2"/>
</dbReference>
<dbReference type="InterPro" id="IPR022385">
    <property type="entry name" value="Rhs_assc_core"/>
</dbReference>
<dbReference type="NCBIfam" id="TIGR03696">
    <property type="entry name" value="Rhs_assc_core"/>
    <property type="match status" value="1"/>
</dbReference>
<dbReference type="InterPro" id="IPR050708">
    <property type="entry name" value="T6SS_VgrG/RHS"/>
</dbReference>
<keyword evidence="1" id="KW-0472">Membrane</keyword>
<protein>
    <recommendedName>
        <fullName evidence="4">RHS repeat-associated core domain-containing protein</fullName>
    </recommendedName>
</protein>
<proteinExistence type="predicted"/>
<evidence type="ECO:0000313" key="2">
    <source>
        <dbReference type="EMBL" id="MDG4985138.1"/>
    </source>
</evidence>
<comment type="caution">
    <text evidence="2">The sequence shown here is derived from an EMBL/GenBank/DDBJ whole genome shotgun (WGS) entry which is preliminary data.</text>
</comment>
<dbReference type="EMBL" id="JAOWLY010000023">
    <property type="protein sequence ID" value="MDG4985138.1"/>
    <property type="molecule type" value="Genomic_DNA"/>
</dbReference>
<evidence type="ECO:0000256" key="1">
    <source>
        <dbReference type="SAM" id="Phobius"/>
    </source>
</evidence>
<dbReference type="PANTHER" id="PTHR32305">
    <property type="match status" value="1"/>
</dbReference>
<gene>
    <name evidence="2" type="ORF">OGZ51_13410</name>
</gene>
<name>A0A9X4NJA3_9LACT</name>
<reference evidence="2" key="1">
    <citation type="submission" date="2022-10" db="EMBL/GenBank/DDBJ databases">
        <authorList>
            <person name="Turner M.S."/>
            <person name="Huang W."/>
        </authorList>
    </citation>
    <scope>NUCLEOTIDE SEQUENCE</scope>
    <source>
        <strain evidence="2">3</strain>
    </source>
</reference>
<dbReference type="PANTHER" id="PTHR32305:SF15">
    <property type="entry name" value="PROTEIN RHSA-RELATED"/>
    <property type="match status" value="1"/>
</dbReference>
<dbReference type="RefSeq" id="WP_278229469.1">
    <property type="nucleotide sequence ID" value="NZ_JAOWLY010000023.1"/>
</dbReference>
<evidence type="ECO:0008006" key="4">
    <source>
        <dbReference type="Google" id="ProtNLM"/>
    </source>
</evidence>
<organism evidence="2 3">
    <name type="scientific">Lactococcus lactis</name>
    <dbReference type="NCBI Taxonomy" id="1358"/>
    <lineage>
        <taxon>Bacteria</taxon>
        <taxon>Bacillati</taxon>
        <taxon>Bacillota</taxon>
        <taxon>Bacilli</taxon>
        <taxon>Lactobacillales</taxon>
        <taxon>Streptococcaceae</taxon>
        <taxon>Lactococcus</taxon>
    </lineage>
</organism>
<accession>A0A9X4NJA3</accession>
<feature type="transmembrane region" description="Helical" evidence="1">
    <location>
        <begin position="1641"/>
        <end position="1661"/>
    </location>
</feature>
<evidence type="ECO:0000313" key="3">
    <source>
        <dbReference type="Proteomes" id="UP001152614"/>
    </source>
</evidence>